<evidence type="ECO:0000313" key="2">
    <source>
        <dbReference type="Proteomes" id="UP001500280"/>
    </source>
</evidence>
<dbReference type="EMBL" id="BAAANF010000031">
    <property type="protein sequence ID" value="GAA1719301.1"/>
    <property type="molecule type" value="Genomic_DNA"/>
</dbReference>
<gene>
    <name evidence="1" type="ORF">GCM10009745_80350</name>
</gene>
<dbReference type="Gene3D" id="3.60.21.70">
    <property type="entry name" value="PhoD-like phosphatase"/>
    <property type="match status" value="1"/>
</dbReference>
<dbReference type="RefSeq" id="WP_344164957.1">
    <property type="nucleotide sequence ID" value="NZ_BAAANF010000031.1"/>
</dbReference>
<name>A0ABP4VCK3_9ACTN</name>
<dbReference type="InterPro" id="IPR038607">
    <property type="entry name" value="PhoD-like_sf"/>
</dbReference>
<sequence>MLLAPAPVFGLRHIEAIQKFVINTGIQSAYDLDLESWSAEPQNIADLIRFLMQVTPDPCVILSGDVHYAATASLTVNLDPVGPTPRLPQLLRIAQFTSSASKNSSGPLRFLPEGSRFSRSAHRTYWWRDQPVPTVAHTPTPSKGKRAPDWSETYQVAGEKDIMLAENNIGMLVINSLTVDNHYRTAGGKEHFRTSWEPTVQSWPSG</sequence>
<keyword evidence="2" id="KW-1185">Reference proteome</keyword>
<evidence type="ECO:0000313" key="1">
    <source>
        <dbReference type="EMBL" id="GAA1719301.1"/>
    </source>
</evidence>
<organism evidence="1 2">
    <name type="scientific">Kribbella yunnanensis</name>
    <dbReference type="NCBI Taxonomy" id="190194"/>
    <lineage>
        <taxon>Bacteria</taxon>
        <taxon>Bacillati</taxon>
        <taxon>Actinomycetota</taxon>
        <taxon>Actinomycetes</taxon>
        <taxon>Propionibacteriales</taxon>
        <taxon>Kribbellaceae</taxon>
        <taxon>Kribbella</taxon>
    </lineage>
</organism>
<comment type="caution">
    <text evidence="1">The sequence shown here is derived from an EMBL/GenBank/DDBJ whole genome shotgun (WGS) entry which is preliminary data.</text>
</comment>
<reference evidence="2" key="1">
    <citation type="journal article" date="2019" name="Int. J. Syst. Evol. Microbiol.">
        <title>The Global Catalogue of Microorganisms (GCM) 10K type strain sequencing project: providing services to taxonomists for standard genome sequencing and annotation.</title>
        <authorList>
            <consortium name="The Broad Institute Genomics Platform"/>
            <consortium name="The Broad Institute Genome Sequencing Center for Infectious Disease"/>
            <person name="Wu L."/>
            <person name="Ma J."/>
        </authorList>
    </citation>
    <scope>NUCLEOTIDE SEQUENCE [LARGE SCALE GENOMIC DNA]</scope>
    <source>
        <strain evidence="2">JCM 14307</strain>
    </source>
</reference>
<proteinExistence type="predicted"/>
<protein>
    <recommendedName>
        <fullName evidence="3">PhoD-like phosphatase metallophosphatase domain-containing protein</fullName>
    </recommendedName>
</protein>
<dbReference type="Proteomes" id="UP001500280">
    <property type="component" value="Unassembled WGS sequence"/>
</dbReference>
<evidence type="ECO:0008006" key="3">
    <source>
        <dbReference type="Google" id="ProtNLM"/>
    </source>
</evidence>
<accession>A0ABP4VCK3</accession>